<dbReference type="AlphaFoldDB" id="A0A926NRH6"/>
<dbReference type="Pfam" id="PF07287">
    <property type="entry name" value="AtuA"/>
    <property type="match status" value="1"/>
</dbReference>
<evidence type="ECO:0000313" key="2">
    <source>
        <dbReference type="EMBL" id="MBD1382647.1"/>
    </source>
</evidence>
<evidence type="ECO:0000259" key="1">
    <source>
        <dbReference type="Pfam" id="PF07287"/>
    </source>
</evidence>
<evidence type="ECO:0000313" key="3">
    <source>
        <dbReference type="Proteomes" id="UP000626844"/>
    </source>
</evidence>
<dbReference type="PANTHER" id="PTHR47472:SF1">
    <property type="entry name" value="DUF1446-DOMAIN-CONTAINING PROTEIN"/>
    <property type="match status" value="1"/>
</dbReference>
<organism evidence="2 3">
    <name type="scientific">Metabacillus arenae</name>
    <dbReference type="NCBI Taxonomy" id="2771434"/>
    <lineage>
        <taxon>Bacteria</taxon>
        <taxon>Bacillati</taxon>
        <taxon>Bacillota</taxon>
        <taxon>Bacilli</taxon>
        <taxon>Bacillales</taxon>
        <taxon>Bacillaceae</taxon>
        <taxon>Metabacillus</taxon>
    </lineage>
</organism>
<gene>
    <name evidence="2" type="ORF">IC621_20800</name>
</gene>
<sequence>MIIVIRIGSGAGFSGDRLEPAVILAEKGQLDYLVLECLAERTIALAQKRKIKNPLLGYDPLLEKRMELLLPIISKNNVRLITNMGAANPVSAAEKIAEMAKSLGTSIKVAAVTGDDVLQYISCDANVLEANEPLSSFGQLISANAYLGVKEILAGLETGADIIITGRVADPSLFVAPMIHHYGWSLEDVNRIAQGTAVGHLLECGGQICGGYFADPGKKDVPDLANLGFPYADVASDGSAVISKVEGTGGVISLATAKEQLLYEVTNPNQYITPDVIADFTKVQLRETAPNCIEVSGCIGEAKPELLKVSVGYHAGFIGEGEISYAGTNALGRAKLAGEVIYERLKKDFSDLRIDYIGSSSVHRTTFGQYDAPYEVRLRVAGKAQTAEKAAKIGEEVESLYTNGPAGGGGARKYTNEVIGVVSTLIPRDKINMSVMVRESVNHEEKII</sequence>
<accession>A0A926NRH6</accession>
<proteinExistence type="predicted"/>
<dbReference type="Proteomes" id="UP000626844">
    <property type="component" value="Unassembled WGS sequence"/>
</dbReference>
<dbReference type="InterPro" id="IPR010839">
    <property type="entry name" value="AtuA_N"/>
</dbReference>
<comment type="caution">
    <text evidence="2">The sequence shown here is derived from an EMBL/GenBank/DDBJ whole genome shotgun (WGS) entry which is preliminary data.</text>
</comment>
<feature type="domain" description="Acyclic terpene utilisation N-terminal" evidence="1">
    <location>
        <begin position="5"/>
        <end position="435"/>
    </location>
</feature>
<name>A0A926NRH6_9BACI</name>
<protein>
    <submittedName>
        <fullName evidence="2">DUF1446 domain-containing protein</fullName>
    </submittedName>
</protein>
<keyword evidence="3" id="KW-1185">Reference proteome</keyword>
<dbReference type="EMBL" id="JACXAI010000034">
    <property type="protein sequence ID" value="MBD1382647.1"/>
    <property type="molecule type" value="Genomic_DNA"/>
</dbReference>
<reference evidence="2" key="1">
    <citation type="submission" date="2020-09" db="EMBL/GenBank/DDBJ databases">
        <title>A novel bacterium of genus Bacillus, isolated from South China Sea.</title>
        <authorList>
            <person name="Huang H."/>
            <person name="Mo K."/>
            <person name="Hu Y."/>
        </authorList>
    </citation>
    <scope>NUCLEOTIDE SEQUENCE</scope>
    <source>
        <strain evidence="2">IB182487</strain>
    </source>
</reference>
<dbReference type="PANTHER" id="PTHR47472">
    <property type="entry name" value="PROPIONYL-COA CARBOXYLASE"/>
    <property type="match status" value="1"/>
</dbReference>